<dbReference type="Proteomes" id="UP000656813">
    <property type="component" value="Unassembled WGS sequence"/>
</dbReference>
<name>A0A8J3EN27_9BACL</name>
<organism evidence="3 4">
    <name type="scientific">Pullulanibacillus pueri</name>
    <dbReference type="NCBI Taxonomy" id="1437324"/>
    <lineage>
        <taxon>Bacteria</taxon>
        <taxon>Bacillati</taxon>
        <taxon>Bacillota</taxon>
        <taxon>Bacilli</taxon>
        <taxon>Bacillales</taxon>
        <taxon>Sporolactobacillaceae</taxon>
        <taxon>Pullulanibacillus</taxon>
    </lineage>
</organism>
<keyword evidence="2" id="KW-0472">Membrane</keyword>
<reference evidence="3" key="1">
    <citation type="journal article" date="2014" name="Int. J. Syst. Evol. Microbiol.">
        <title>Complete genome sequence of Corynebacterium casei LMG S-19264T (=DSM 44701T), isolated from a smear-ripened cheese.</title>
        <authorList>
            <consortium name="US DOE Joint Genome Institute (JGI-PGF)"/>
            <person name="Walter F."/>
            <person name="Albersmeier A."/>
            <person name="Kalinowski J."/>
            <person name="Ruckert C."/>
        </authorList>
    </citation>
    <scope>NUCLEOTIDE SEQUENCE</scope>
    <source>
        <strain evidence="3">CGMCC 1.12777</strain>
    </source>
</reference>
<evidence type="ECO:0000313" key="3">
    <source>
        <dbReference type="EMBL" id="GGH86557.1"/>
    </source>
</evidence>
<protein>
    <recommendedName>
        <fullName evidence="5">MucB/RseB N-terminal domain-containing protein</fullName>
    </recommendedName>
</protein>
<keyword evidence="2" id="KW-1133">Transmembrane helix</keyword>
<dbReference type="RefSeq" id="WP_188498635.1">
    <property type="nucleotide sequence ID" value="NZ_BMFV01000033.1"/>
</dbReference>
<keyword evidence="2" id="KW-0812">Transmembrane</keyword>
<feature type="transmembrane region" description="Helical" evidence="2">
    <location>
        <begin position="46"/>
        <end position="66"/>
    </location>
</feature>
<feature type="compositionally biased region" description="Polar residues" evidence="1">
    <location>
        <begin position="74"/>
        <end position="105"/>
    </location>
</feature>
<proteinExistence type="predicted"/>
<evidence type="ECO:0000313" key="4">
    <source>
        <dbReference type="Proteomes" id="UP000656813"/>
    </source>
</evidence>
<reference evidence="3" key="2">
    <citation type="submission" date="2020-09" db="EMBL/GenBank/DDBJ databases">
        <authorList>
            <person name="Sun Q."/>
            <person name="Zhou Y."/>
        </authorList>
    </citation>
    <scope>NUCLEOTIDE SEQUENCE</scope>
    <source>
        <strain evidence="3">CGMCC 1.12777</strain>
    </source>
</reference>
<evidence type="ECO:0000256" key="2">
    <source>
        <dbReference type="SAM" id="Phobius"/>
    </source>
</evidence>
<accession>A0A8J3EN27</accession>
<dbReference type="AlphaFoldDB" id="A0A8J3EN27"/>
<evidence type="ECO:0000256" key="1">
    <source>
        <dbReference type="SAM" id="MobiDB-lite"/>
    </source>
</evidence>
<comment type="caution">
    <text evidence="3">The sequence shown here is derived from an EMBL/GenBank/DDBJ whole genome shotgun (WGS) entry which is preliminary data.</text>
</comment>
<feature type="region of interest" description="Disordered" evidence="1">
    <location>
        <begin position="74"/>
        <end position="110"/>
    </location>
</feature>
<keyword evidence="4" id="KW-1185">Reference proteome</keyword>
<gene>
    <name evidence="3" type="ORF">GCM10007096_34540</name>
</gene>
<evidence type="ECO:0008006" key="5">
    <source>
        <dbReference type="Google" id="ProtNLM"/>
    </source>
</evidence>
<sequence>MDYDAFKKEIDKIDIPEKLLDRSMMKGIKRSEKSQKKKWEIYFDRGVRGGMSAAVVFICFLLLYSLTHHSHTPYSSEGVSKNTHQAESLQPHRNQEGDTSTQASPSEDRRTLTKAEVLYRMMNTMDYFNSVQGSFITDMGSVKKDDKDTVDYSLAFQNNTYESYVKVRSTDETQIQINTGKKHINLYHDKTYNTSGQIGYQKGKPIKLDEIKGALSDGHTAWSPRNRPVMLYGSSTLFPFEIAESYLMKNTDWDIESQNANYLGHEAVILTGHINRLSADKTPITSFKMWINKGTGILLRMENYDKKGNLIEFMKTTRLKFNKGIDEKLLTIPEGYKKVN</sequence>
<dbReference type="EMBL" id="BMFV01000033">
    <property type="protein sequence ID" value="GGH86557.1"/>
    <property type="molecule type" value="Genomic_DNA"/>
</dbReference>
<dbReference type="Gene3D" id="2.50.20.10">
    <property type="entry name" value="Lipoprotein localisation LolA/LolB/LppX"/>
    <property type="match status" value="1"/>
</dbReference>